<accession>A0A024FZI7</accession>
<dbReference type="STRING" id="65357.A0A024FZI7"/>
<dbReference type="InParanoid" id="A0A024FZI7"/>
<feature type="compositionally biased region" description="Basic residues" evidence="1">
    <location>
        <begin position="421"/>
        <end position="434"/>
    </location>
</feature>
<organism evidence="2 3">
    <name type="scientific">Albugo candida</name>
    <dbReference type="NCBI Taxonomy" id="65357"/>
    <lineage>
        <taxon>Eukaryota</taxon>
        <taxon>Sar</taxon>
        <taxon>Stramenopiles</taxon>
        <taxon>Oomycota</taxon>
        <taxon>Peronosporomycetes</taxon>
        <taxon>Albuginales</taxon>
        <taxon>Albuginaceae</taxon>
        <taxon>Albugo</taxon>
    </lineage>
</organism>
<feature type="region of interest" description="Disordered" evidence="1">
    <location>
        <begin position="417"/>
        <end position="491"/>
    </location>
</feature>
<proteinExistence type="predicted"/>
<sequence length="589" mass="67036">MVRPSDSHAATDACLIEKSVSSEQALMISHYPCSCHNPTAMEAREFRKRWQLLTESERIQSLSGNYHQFIQTATEILPCLGCRSSTEDLFHRVTSNAAVHALHSQEEMHDACSATSQYCGIVFEEGSRFRLNDGFLNDADATLSLFLHHEHSGSIALARILGSNKVPNAKQRGCSRVRCPLHSQRSKGKPRPAMFEAQWMKLSIEQQRYLSKISSDQFLMDLEAYLRRHRFCCRCKEKVLEAYDLLTGTSCSEDECESCAAFDDSQSGYMGSEFSLYHDNQCEEFSGEDLHYTSYLFNEISYSRSKNLLFVPSHLEYMMQLVSRADQELVGDWGDRHARTIAEAQDEVLTCLGMVIWDKLQALWTKIRTDKLSEELLLHCAVMSIRRNFENAVEVLHGHEIMEQLLAEEDDETRRLAEKKEKRKAKKKKRKNAKQKQNERIVPPSSNKTGVKKVVDSSVITTKDMNRSPSSVATTSSFTGSSGSPEDDEDDIVDGVIFNQSSCASKTLELDNQKELQLLSSMGWDVSSTLTFQDHHLTIEEEMDEPSLGISEDEIAFWKKNKSILVSKRLAQRQKLQERFDQFVLNNSL</sequence>
<dbReference type="OrthoDB" id="2422440at2759"/>
<feature type="compositionally biased region" description="Low complexity" evidence="1">
    <location>
        <begin position="470"/>
        <end position="484"/>
    </location>
</feature>
<dbReference type="GO" id="GO:0005737">
    <property type="term" value="C:cytoplasm"/>
    <property type="evidence" value="ECO:0007669"/>
    <property type="project" value="TreeGrafter"/>
</dbReference>
<protein>
    <recommendedName>
        <fullName evidence="4">Gametogenetin-binding protein 2</fullName>
    </recommendedName>
</protein>
<keyword evidence="3" id="KW-1185">Reference proteome</keyword>
<dbReference type="PANTHER" id="PTHR13601">
    <property type="entry name" value="GAMETOGENETIN-BINDING PROTEIN 2"/>
    <property type="match status" value="1"/>
</dbReference>
<dbReference type="AlphaFoldDB" id="A0A024FZI7"/>
<gene>
    <name evidence="2" type="ORF">BN9_005160</name>
</gene>
<dbReference type="PANTHER" id="PTHR13601:SF2">
    <property type="entry name" value="GAMETOGENETIN-BINDING PROTEIN 2"/>
    <property type="match status" value="1"/>
</dbReference>
<dbReference type="Proteomes" id="UP000053237">
    <property type="component" value="Unassembled WGS sequence"/>
</dbReference>
<reference evidence="2 3" key="1">
    <citation type="submission" date="2012-05" db="EMBL/GenBank/DDBJ databases">
        <title>Recombination and specialization in a pathogen metapopulation.</title>
        <authorList>
            <person name="Gardiner A."/>
            <person name="Kemen E."/>
            <person name="Schultz-Larsen T."/>
            <person name="MacLean D."/>
            <person name="Van Oosterhout C."/>
            <person name="Jones J.D.G."/>
        </authorList>
    </citation>
    <scope>NUCLEOTIDE SEQUENCE [LARGE SCALE GENOMIC DNA]</scope>
    <source>
        <strain evidence="2 3">Ac Nc2</strain>
    </source>
</reference>
<comment type="caution">
    <text evidence="2">The sequence shown here is derived from an EMBL/GenBank/DDBJ whole genome shotgun (WGS) entry which is preliminary data.</text>
</comment>
<dbReference type="EMBL" id="CAIX01000003">
    <property type="protein sequence ID" value="CCI39733.1"/>
    <property type="molecule type" value="Genomic_DNA"/>
</dbReference>
<evidence type="ECO:0000256" key="1">
    <source>
        <dbReference type="SAM" id="MobiDB-lite"/>
    </source>
</evidence>
<evidence type="ECO:0000313" key="3">
    <source>
        <dbReference type="Proteomes" id="UP000053237"/>
    </source>
</evidence>
<evidence type="ECO:0008006" key="4">
    <source>
        <dbReference type="Google" id="ProtNLM"/>
    </source>
</evidence>
<dbReference type="InterPro" id="IPR026073">
    <property type="entry name" value="GGNBP2"/>
</dbReference>
<dbReference type="GO" id="GO:0005634">
    <property type="term" value="C:nucleus"/>
    <property type="evidence" value="ECO:0007669"/>
    <property type="project" value="TreeGrafter"/>
</dbReference>
<name>A0A024FZI7_9STRA</name>
<evidence type="ECO:0000313" key="2">
    <source>
        <dbReference type="EMBL" id="CCI39733.1"/>
    </source>
</evidence>
<feature type="compositionally biased region" description="Polar residues" evidence="1">
    <location>
        <begin position="458"/>
        <end position="469"/>
    </location>
</feature>